<dbReference type="EMBL" id="LELK01000001">
    <property type="protein sequence ID" value="KMM39036.1"/>
    <property type="molecule type" value="Genomic_DNA"/>
</dbReference>
<reference evidence="1" key="1">
    <citation type="submission" date="2015-06" db="EMBL/GenBank/DDBJ databases">
        <authorList>
            <person name="Liu B."/>
            <person name="Wang J."/>
            <person name="Zhu Y."/>
            <person name="Liu G."/>
            <person name="Chen Q."/>
            <person name="Zheng C."/>
            <person name="Che J."/>
            <person name="Ge C."/>
            <person name="Shi H."/>
            <person name="Pan Z."/>
            <person name="Liu X."/>
        </authorList>
    </citation>
    <scope>NUCLEOTIDE SEQUENCE [LARGE SCALE GENOMIC DNA]</scope>
    <source>
        <strain evidence="1">DSM 16346</strain>
    </source>
</reference>
<dbReference type="OrthoDB" id="2941391at2"/>
<sequence>MALNLSERVLKKPLLADWSGRMLTARPAESEHPGAEITGYRNNVYAKSKKGKAPLNYEKGFRYDLPWYSRSPDSIFLMKR</sequence>
<dbReference type="AlphaFoldDB" id="A0A0J6CRV7"/>
<evidence type="ECO:0000313" key="1">
    <source>
        <dbReference type="EMBL" id="KMM39036.1"/>
    </source>
</evidence>
<gene>
    <name evidence="1" type="ORF">AB986_07320</name>
</gene>
<dbReference type="RefSeq" id="WP_048310206.1">
    <property type="nucleotide sequence ID" value="NZ_LELK01000001.1"/>
</dbReference>
<accession>A0A0J6CRV7</accession>
<organism evidence="1 2">
    <name type="scientific">Guptibacillus hwajinpoensis</name>
    <dbReference type="NCBI Taxonomy" id="208199"/>
    <lineage>
        <taxon>Bacteria</taxon>
        <taxon>Bacillati</taxon>
        <taxon>Bacillota</taxon>
        <taxon>Bacilli</taxon>
        <taxon>Bacillales</taxon>
        <taxon>Guptibacillaceae</taxon>
        <taxon>Guptibacillus</taxon>
    </lineage>
</organism>
<comment type="caution">
    <text evidence="1">The sequence shown here is derived from an EMBL/GenBank/DDBJ whole genome shotgun (WGS) entry which is preliminary data.</text>
</comment>
<dbReference type="STRING" id="157733.AB986_07320"/>
<proteinExistence type="predicted"/>
<keyword evidence="2" id="KW-1185">Reference proteome</keyword>
<evidence type="ECO:0000313" key="2">
    <source>
        <dbReference type="Proteomes" id="UP000035996"/>
    </source>
</evidence>
<name>A0A0J6CRV7_9BACL</name>
<dbReference type="Proteomes" id="UP000035996">
    <property type="component" value="Unassembled WGS sequence"/>
</dbReference>
<protein>
    <submittedName>
        <fullName evidence="1">Uncharacterized protein</fullName>
    </submittedName>
</protein>